<accession>A0A1G5GD56</accession>
<dbReference type="Pfam" id="PF02620">
    <property type="entry name" value="YceD"/>
    <property type="match status" value="1"/>
</dbReference>
<feature type="compositionally biased region" description="Basic and acidic residues" evidence="1">
    <location>
        <begin position="163"/>
        <end position="176"/>
    </location>
</feature>
<dbReference type="OrthoDB" id="8443793at2"/>
<proteinExistence type="predicted"/>
<gene>
    <name evidence="2" type="ORF">SAMN05660710_01715</name>
</gene>
<evidence type="ECO:0000313" key="3">
    <source>
        <dbReference type="Proteomes" id="UP000199502"/>
    </source>
</evidence>
<feature type="region of interest" description="Disordered" evidence="1">
    <location>
        <begin position="149"/>
        <end position="183"/>
    </location>
</feature>
<dbReference type="EMBL" id="FMVT01000005">
    <property type="protein sequence ID" value="SCY49472.1"/>
    <property type="molecule type" value="Genomic_DNA"/>
</dbReference>
<reference evidence="2 3" key="1">
    <citation type="submission" date="2016-10" db="EMBL/GenBank/DDBJ databases">
        <authorList>
            <person name="de Groot N.N."/>
        </authorList>
    </citation>
    <scope>NUCLEOTIDE SEQUENCE [LARGE SCALE GENOMIC DNA]</scope>
    <source>
        <strain evidence="2 3">CGMCC 1.8925</strain>
    </source>
</reference>
<dbReference type="Proteomes" id="UP000199502">
    <property type="component" value="Unassembled WGS sequence"/>
</dbReference>
<name>A0A1G5GD56_9RHOB</name>
<dbReference type="RefSeq" id="WP_090742508.1">
    <property type="nucleotide sequence ID" value="NZ_FMVT01000005.1"/>
</dbReference>
<dbReference type="STRING" id="336292.SAMN05660710_01715"/>
<evidence type="ECO:0000256" key="1">
    <source>
        <dbReference type="SAM" id="MobiDB-lite"/>
    </source>
</evidence>
<dbReference type="AlphaFoldDB" id="A0A1G5GD56"/>
<protein>
    <submittedName>
        <fullName evidence="2">Uncharacterized metal-binding protein YceD, DUF177 family</fullName>
    </submittedName>
</protein>
<keyword evidence="3" id="KW-1185">Reference proteome</keyword>
<organism evidence="2 3">
    <name type="scientific">Paracoccus tibetensis</name>
    <dbReference type="NCBI Taxonomy" id="336292"/>
    <lineage>
        <taxon>Bacteria</taxon>
        <taxon>Pseudomonadati</taxon>
        <taxon>Pseudomonadota</taxon>
        <taxon>Alphaproteobacteria</taxon>
        <taxon>Rhodobacterales</taxon>
        <taxon>Paracoccaceae</taxon>
        <taxon>Paracoccus</taxon>
    </lineage>
</organism>
<sequence length="183" mass="19857">MPDTRAPDPEAHPQRLRVAHLSARQPTPFHLRPSAEVRAALAEELGIEGLPKLDFTGEVRADRGEGWRLDGRLTARVTQACVVTLKPVRTDLSEEVTLRFSPHASAPEGDEVEMPDETLEPLGTFIDLTAAMVEALALALPPYPRAEGAELAPATDAAEADQDDRRRPFADLDKLLRGGGTPD</sequence>
<evidence type="ECO:0000313" key="2">
    <source>
        <dbReference type="EMBL" id="SCY49472.1"/>
    </source>
</evidence>
<dbReference type="InterPro" id="IPR003772">
    <property type="entry name" value="YceD"/>
</dbReference>